<dbReference type="RefSeq" id="WP_386153296.1">
    <property type="nucleotide sequence ID" value="NZ_JBHMBS010000001.1"/>
</dbReference>
<evidence type="ECO:0000256" key="2">
    <source>
        <dbReference type="SAM" id="Phobius"/>
    </source>
</evidence>
<keyword evidence="2" id="KW-0812">Transmembrane</keyword>
<dbReference type="InterPro" id="IPR021454">
    <property type="entry name" value="DUF3105"/>
</dbReference>
<comment type="caution">
    <text evidence="3">The sequence shown here is derived from an EMBL/GenBank/DDBJ whole genome shotgun (WGS) entry which is preliminary data.</text>
</comment>
<keyword evidence="4" id="KW-1185">Reference proteome</keyword>
<dbReference type="Proteomes" id="UP001589610">
    <property type="component" value="Unassembled WGS sequence"/>
</dbReference>
<name>A0ABV5T7C3_9ACTN</name>
<evidence type="ECO:0000313" key="3">
    <source>
        <dbReference type="EMBL" id="MFB9674050.1"/>
    </source>
</evidence>
<keyword evidence="2" id="KW-0472">Membrane</keyword>
<accession>A0ABV5T7C3</accession>
<dbReference type="EMBL" id="JBHMBS010000001">
    <property type="protein sequence ID" value="MFB9674050.1"/>
    <property type="molecule type" value="Genomic_DNA"/>
</dbReference>
<keyword evidence="2" id="KW-1133">Transmembrane helix</keyword>
<feature type="transmembrane region" description="Helical" evidence="2">
    <location>
        <begin position="27"/>
        <end position="51"/>
    </location>
</feature>
<feature type="compositionally biased region" description="Low complexity" evidence="1">
    <location>
        <begin position="199"/>
        <end position="246"/>
    </location>
</feature>
<dbReference type="Pfam" id="PF11303">
    <property type="entry name" value="DUF3105"/>
    <property type="match status" value="1"/>
</dbReference>
<proteinExistence type="predicted"/>
<evidence type="ECO:0000256" key="1">
    <source>
        <dbReference type="SAM" id="MobiDB-lite"/>
    </source>
</evidence>
<organism evidence="3 4">
    <name type="scientific">Streptosporangium vulgare</name>
    <dbReference type="NCBI Taxonomy" id="46190"/>
    <lineage>
        <taxon>Bacteria</taxon>
        <taxon>Bacillati</taxon>
        <taxon>Actinomycetota</taxon>
        <taxon>Actinomycetes</taxon>
        <taxon>Streptosporangiales</taxon>
        <taxon>Streptosporangiaceae</taxon>
        <taxon>Streptosporangium</taxon>
    </lineage>
</organism>
<sequence length="252" mass="26942">MTKEKAQARREHLTRMREEQRRKERRAAFLMWGAGGAVVVLLVAVVAFYMVNERATNSLDSVATAKYVGSQHTQTKVTYKETPPMGGEHNPAWQNCGVYDQPINNENAVHAMEHGAVWITYQPNLPKAEVDKLRELASKEYMLLSPYPGLPSKVVASSWNHQLKLESANDGRLPKFIQKYKNGPDTPELGASCSGGVGTTTAEAPIPATAPSQDPSAAPDASAAPSDAPATDAPATDAPATDAPAPSATPAP</sequence>
<evidence type="ECO:0000313" key="4">
    <source>
        <dbReference type="Proteomes" id="UP001589610"/>
    </source>
</evidence>
<protein>
    <submittedName>
        <fullName evidence="3">DUF3105 domain-containing protein</fullName>
    </submittedName>
</protein>
<gene>
    <name evidence="3" type="ORF">ACFFRH_01010</name>
</gene>
<reference evidence="3 4" key="1">
    <citation type="submission" date="2024-09" db="EMBL/GenBank/DDBJ databases">
        <authorList>
            <person name="Sun Q."/>
            <person name="Mori K."/>
        </authorList>
    </citation>
    <scope>NUCLEOTIDE SEQUENCE [LARGE SCALE GENOMIC DNA]</scope>
    <source>
        <strain evidence="3 4">JCM 3028</strain>
    </source>
</reference>
<feature type="region of interest" description="Disordered" evidence="1">
    <location>
        <begin position="176"/>
        <end position="252"/>
    </location>
</feature>